<gene>
    <name evidence="1" type="primary">ORF84142</name>
</gene>
<sequence length="74" mass="8838">MACLTFCHVDKVVPLKKVKYKEVDLIERDIMMICNLYWEQETTIRSGKNTPFISTEREVRQECVLSIVYLIMFF</sequence>
<organism evidence="1">
    <name type="scientific">Arion vulgaris</name>
    <dbReference type="NCBI Taxonomy" id="1028688"/>
    <lineage>
        <taxon>Eukaryota</taxon>
        <taxon>Metazoa</taxon>
        <taxon>Spiralia</taxon>
        <taxon>Lophotrochozoa</taxon>
        <taxon>Mollusca</taxon>
        <taxon>Gastropoda</taxon>
        <taxon>Heterobranchia</taxon>
        <taxon>Euthyneura</taxon>
        <taxon>Panpulmonata</taxon>
        <taxon>Eupulmonata</taxon>
        <taxon>Stylommatophora</taxon>
        <taxon>Helicina</taxon>
        <taxon>Arionoidea</taxon>
        <taxon>Arionidae</taxon>
        <taxon>Arion</taxon>
    </lineage>
</organism>
<protein>
    <submittedName>
        <fullName evidence="1">Uncharacterized protein</fullName>
    </submittedName>
</protein>
<evidence type="ECO:0000313" key="1">
    <source>
        <dbReference type="EMBL" id="CEK72832.1"/>
    </source>
</evidence>
<accession>A0A0B6ZWV4</accession>
<name>A0A0B6ZWV4_9EUPU</name>
<proteinExistence type="predicted"/>
<dbReference type="AlphaFoldDB" id="A0A0B6ZWV4"/>
<dbReference type="EMBL" id="HACG01025967">
    <property type="protein sequence ID" value="CEK72832.1"/>
    <property type="molecule type" value="Transcribed_RNA"/>
</dbReference>
<reference evidence="1" key="1">
    <citation type="submission" date="2014-12" db="EMBL/GenBank/DDBJ databases">
        <title>Insight into the proteome of Arion vulgaris.</title>
        <authorList>
            <person name="Aradska J."/>
            <person name="Bulat T."/>
            <person name="Smidak R."/>
            <person name="Sarate P."/>
            <person name="Gangsoo J."/>
            <person name="Sialana F."/>
            <person name="Bilban M."/>
            <person name="Lubec G."/>
        </authorList>
    </citation>
    <scope>NUCLEOTIDE SEQUENCE</scope>
    <source>
        <tissue evidence="1">Skin</tissue>
    </source>
</reference>